<sequence length="389" mass="43641">MKNLRSVSFCVSKPPLTHIEVAKAAGLLDLSDVGHICTSTLITSSTENVNFDEEVERTIEREAYELFKPSFSQSFSNWLRLADPDESDRTPRSDRSPDSYPEPLYYALLLGLDKVSQELIDDGVDVNGHCGIEVTALQFAVHRGYLPVILPLLKSRAHDGILGSPLQAALVGDQSGKHGEIVDELLSKGAKFKPGGGKPLEGGLFETTKRKQANYRSAKKVAPEYLLKIRSFLAVANENRSYWESAERLVTLVTDFEADTDDVEQAGYMYNRLFGPEPPSGSTVANYEKVSFKKEDADHERFRTNVTRLCASILMALAKSAHQTWFLRVDFILRVLSKDWMKDLQEFETIKHLDESCKEQVASIRSSNLAAAEEQLIRMESEMEERVQT</sequence>
<comment type="caution">
    <text evidence="1">The sequence shown here is derived from an EMBL/GenBank/DDBJ whole genome shotgun (WGS) entry which is preliminary data.</text>
</comment>
<dbReference type="InterPro" id="IPR036770">
    <property type="entry name" value="Ankyrin_rpt-contain_sf"/>
</dbReference>
<organism evidence="1 2">
    <name type="scientific">Lepraria neglecta</name>
    <dbReference type="NCBI Taxonomy" id="209136"/>
    <lineage>
        <taxon>Eukaryota</taxon>
        <taxon>Fungi</taxon>
        <taxon>Dikarya</taxon>
        <taxon>Ascomycota</taxon>
        <taxon>Pezizomycotina</taxon>
        <taxon>Lecanoromycetes</taxon>
        <taxon>OSLEUM clade</taxon>
        <taxon>Lecanoromycetidae</taxon>
        <taxon>Lecanorales</taxon>
        <taxon>Lecanorineae</taxon>
        <taxon>Stereocaulaceae</taxon>
        <taxon>Lepraria</taxon>
    </lineage>
</organism>
<evidence type="ECO:0000313" key="1">
    <source>
        <dbReference type="EMBL" id="KAK3168498.1"/>
    </source>
</evidence>
<protein>
    <recommendedName>
        <fullName evidence="3">Ankyrin repeat protein</fullName>
    </recommendedName>
</protein>
<evidence type="ECO:0000313" key="2">
    <source>
        <dbReference type="Proteomes" id="UP001276659"/>
    </source>
</evidence>
<accession>A0AAD9Z0X0</accession>
<dbReference type="SUPFAM" id="SSF48403">
    <property type="entry name" value="Ankyrin repeat"/>
    <property type="match status" value="1"/>
</dbReference>
<evidence type="ECO:0008006" key="3">
    <source>
        <dbReference type="Google" id="ProtNLM"/>
    </source>
</evidence>
<dbReference type="EMBL" id="JASNWA010000010">
    <property type="protein sequence ID" value="KAK3168498.1"/>
    <property type="molecule type" value="Genomic_DNA"/>
</dbReference>
<dbReference type="Gene3D" id="1.25.40.20">
    <property type="entry name" value="Ankyrin repeat-containing domain"/>
    <property type="match status" value="1"/>
</dbReference>
<dbReference type="AlphaFoldDB" id="A0AAD9Z0X0"/>
<reference evidence="1" key="1">
    <citation type="submission" date="2022-11" db="EMBL/GenBank/DDBJ databases">
        <title>Chromosomal genome sequence assembly and mating type (MAT) locus characterization of the leprose asexual lichenized fungus Lepraria neglecta (Nyl.) Erichsen.</title>
        <authorList>
            <person name="Allen J.L."/>
            <person name="Pfeffer B."/>
        </authorList>
    </citation>
    <scope>NUCLEOTIDE SEQUENCE</scope>
    <source>
        <strain evidence="1">Allen 5258</strain>
    </source>
</reference>
<gene>
    <name evidence="1" type="ORF">OEA41_004946</name>
</gene>
<dbReference type="Proteomes" id="UP001276659">
    <property type="component" value="Unassembled WGS sequence"/>
</dbReference>
<proteinExistence type="predicted"/>
<keyword evidence="2" id="KW-1185">Reference proteome</keyword>
<name>A0AAD9Z0X0_9LECA</name>